<comment type="caution">
    <text evidence="1">The sequence shown here is derived from an EMBL/GenBank/DDBJ whole genome shotgun (WGS) entry which is preliminary data.</text>
</comment>
<dbReference type="AlphaFoldDB" id="A0A0F9MJK5"/>
<dbReference type="EMBL" id="LAZR01008715">
    <property type="protein sequence ID" value="KKM76980.1"/>
    <property type="molecule type" value="Genomic_DNA"/>
</dbReference>
<name>A0A0F9MJK5_9ZZZZ</name>
<dbReference type="Pfam" id="PF23140">
    <property type="entry name" value="Gp80"/>
    <property type="match status" value="1"/>
</dbReference>
<accession>A0A0F9MJK5</accession>
<evidence type="ECO:0000313" key="1">
    <source>
        <dbReference type="EMBL" id="KKM76980.1"/>
    </source>
</evidence>
<proteinExistence type="predicted"/>
<reference evidence="1" key="1">
    <citation type="journal article" date="2015" name="Nature">
        <title>Complex archaea that bridge the gap between prokaryotes and eukaryotes.</title>
        <authorList>
            <person name="Spang A."/>
            <person name="Saw J.H."/>
            <person name="Jorgensen S.L."/>
            <person name="Zaremba-Niedzwiedzka K."/>
            <person name="Martijn J."/>
            <person name="Lind A.E."/>
            <person name="van Eijk R."/>
            <person name="Schleper C."/>
            <person name="Guy L."/>
            <person name="Ettema T.J."/>
        </authorList>
    </citation>
    <scope>NUCLEOTIDE SEQUENCE</scope>
</reference>
<protein>
    <submittedName>
        <fullName evidence="1">Uncharacterized protein</fullName>
    </submittedName>
</protein>
<dbReference type="InterPro" id="IPR056908">
    <property type="entry name" value="Gp80-like"/>
</dbReference>
<sequence length="45" mass="4886">MSFTDFLELEVLDQLFGGLDYIEGANVWLGLSTTTPTDAGGNFTE</sequence>
<gene>
    <name evidence="1" type="ORF">LCGC14_1374610</name>
</gene>
<feature type="non-terminal residue" evidence="1">
    <location>
        <position position="45"/>
    </location>
</feature>
<organism evidence="1">
    <name type="scientific">marine sediment metagenome</name>
    <dbReference type="NCBI Taxonomy" id="412755"/>
    <lineage>
        <taxon>unclassified sequences</taxon>
        <taxon>metagenomes</taxon>
        <taxon>ecological metagenomes</taxon>
    </lineage>
</organism>